<dbReference type="EMBL" id="CP036268">
    <property type="protein sequence ID" value="QDT35881.1"/>
    <property type="molecule type" value="Genomic_DNA"/>
</dbReference>
<evidence type="ECO:0000256" key="2">
    <source>
        <dbReference type="ARBA" id="ARBA00001947"/>
    </source>
</evidence>
<evidence type="ECO:0000259" key="17">
    <source>
        <dbReference type="PROSITE" id="PS50967"/>
    </source>
</evidence>
<evidence type="ECO:0000256" key="1">
    <source>
        <dbReference type="ARBA" id="ARBA00001946"/>
    </source>
</evidence>
<comment type="cofactor">
    <cofactor evidence="1">
        <name>Mg(2+)</name>
        <dbReference type="ChEBI" id="CHEBI:18420"/>
    </cofactor>
</comment>
<keyword evidence="11" id="KW-0238">DNA-binding</keyword>
<dbReference type="GO" id="GO:0043138">
    <property type="term" value="F:3'-5' DNA helicase activity"/>
    <property type="evidence" value="ECO:0007669"/>
    <property type="project" value="UniProtKB-EC"/>
</dbReference>
<dbReference type="PANTHER" id="PTHR13710">
    <property type="entry name" value="DNA HELICASE RECQ FAMILY MEMBER"/>
    <property type="match status" value="1"/>
</dbReference>
<comment type="cofactor">
    <cofactor evidence="2">
        <name>Zn(2+)</name>
        <dbReference type="ChEBI" id="CHEBI:29105"/>
    </cofactor>
</comment>
<evidence type="ECO:0000256" key="9">
    <source>
        <dbReference type="ARBA" id="ARBA00022833"/>
    </source>
</evidence>
<dbReference type="GO" id="GO:0009378">
    <property type="term" value="F:four-way junction helicase activity"/>
    <property type="evidence" value="ECO:0007669"/>
    <property type="project" value="TreeGrafter"/>
</dbReference>
<evidence type="ECO:0000256" key="12">
    <source>
        <dbReference type="ARBA" id="ARBA00023172"/>
    </source>
</evidence>
<dbReference type="GO" id="GO:0043590">
    <property type="term" value="C:bacterial nucleoid"/>
    <property type="evidence" value="ECO:0007669"/>
    <property type="project" value="TreeGrafter"/>
</dbReference>
<dbReference type="PROSITE" id="PS50967">
    <property type="entry name" value="HRDC"/>
    <property type="match status" value="1"/>
</dbReference>
<dbReference type="RefSeq" id="WP_145362142.1">
    <property type="nucleotide sequence ID" value="NZ_CP036268.1"/>
</dbReference>
<sequence length="724" mass="80086">MSQIADVTSSADPLDEALRRYWGYSSFRPLQRESIDNVMSDRDSVVVLPTGGGKSLCYQVPAVCKEGIAVIVSPLISLMKDQVDALTACGVPAACINSTLSAADRLEVADRVRDGELKLLYVAPERLVTERMLNYLDDQNVSLFAIDEAHCISQWGHDFRPEYRQLRVLKERYPNVGVHALTATASEKVRLDIADQLGLPKAEYVVGHFDRPNLLYRVTRRSRALDQIREVIDRHKHESGIIYCISRKKVDETAASLKSLGIRAVPYHAGLADEERHRHQDMFLNEEADVVVATVAFGMGIDKSNVRFVIHAGMPKSLEHYQQESGRAGRDGLEADCVLLYSSADVQLWNRLIDKGEANAGALASLAAMEGFCESATCRHRAIVNYFGQDLEHDNCGACDVCLGEVDLVEDSLVIGQKIASCVVRLGQRFGGDYTAMVLTGSKSEKILAAEHDQLSTYGLLSEHSKQAVRGWVEQLVGQRFLAKTGEYNTLSVTPEGRLLLKGEATPRLLKPAEKPKQRSTAAAESWEGVDRELFEALREVRSQKSEEEGVPPYVVFADDALRDMARLRPTSIPAFLQVRGVGRTKADTYGEEFLAVIKEQCAERQLQTDVGLPDDLEMPEKRGPSAGAIAAFELFRDGCSREDVGERCGRAASTVNGYLLQYIEHEGIDDPTPWVSGDAVSKVLSAIDEVGDRMLKPIFQHLDGEITYEDIKIVLACRRNIDS</sequence>
<dbReference type="Pfam" id="PF09382">
    <property type="entry name" value="RQC"/>
    <property type="match status" value="1"/>
</dbReference>
<keyword evidence="10" id="KW-0067">ATP-binding</keyword>
<dbReference type="InterPro" id="IPR036390">
    <property type="entry name" value="WH_DNA-bd_sf"/>
</dbReference>
<evidence type="ECO:0000256" key="6">
    <source>
        <dbReference type="ARBA" id="ARBA00022763"/>
    </source>
</evidence>
<keyword evidence="4" id="KW-0479">Metal-binding</keyword>
<dbReference type="GO" id="GO:0006310">
    <property type="term" value="P:DNA recombination"/>
    <property type="evidence" value="ECO:0007669"/>
    <property type="project" value="UniProtKB-UniRule"/>
</dbReference>
<dbReference type="InterPro" id="IPR036388">
    <property type="entry name" value="WH-like_DNA-bd_sf"/>
</dbReference>
<dbReference type="GO" id="GO:0006260">
    <property type="term" value="P:DNA replication"/>
    <property type="evidence" value="ECO:0007669"/>
    <property type="project" value="InterPro"/>
</dbReference>
<dbReference type="CDD" id="cd17920">
    <property type="entry name" value="DEXHc_RecQ"/>
    <property type="match status" value="1"/>
</dbReference>
<dbReference type="FunFam" id="3.40.50.300:FF:000296">
    <property type="entry name" value="ATP-dependent DNA helicase RecQ"/>
    <property type="match status" value="1"/>
</dbReference>
<accession>A0A517QW61</accession>
<dbReference type="EC" id="5.6.2.4" evidence="16"/>
<evidence type="ECO:0000256" key="4">
    <source>
        <dbReference type="ARBA" id="ARBA00022723"/>
    </source>
</evidence>
<gene>
    <name evidence="20" type="primary">recQ</name>
    <name evidence="20" type="ORF">Pan189_02340</name>
</gene>
<dbReference type="InterPro" id="IPR027417">
    <property type="entry name" value="P-loop_NTPase"/>
</dbReference>
<comment type="similarity">
    <text evidence="3">Belongs to the helicase family. RecQ subfamily.</text>
</comment>
<evidence type="ECO:0000256" key="15">
    <source>
        <dbReference type="ARBA" id="ARBA00034617"/>
    </source>
</evidence>
<dbReference type="InterPro" id="IPR011545">
    <property type="entry name" value="DEAD/DEAH_box_helicase_dom"/>
</dbReference>
<feature type="domain" description="HRDC" evidence="17">
    <location>
        <begin position="528"/>
        <end position="608"/>
    </location>
</feature>
<dbReference type="GO" id="GO:0006281">
    <property type="term" value="P:DNA repair"/>
    <property type="evidence" value="ECO:0007669"/>
    <property type="project" value="UniProtKB-KW"/>
</dbReference>
<dbReference type="InterPro" id="IPR006293">
    <property type="entry name" value="DNA_helicase_ATP-dep_RecQ_bac"/>
</dbReference>
<dbReference type="Pfam" id="PF00570">
    <property type="entry name" value="HRDC"/>
    <property type="match status" value="1"/>
</dbReference>
<dbReference type="SMART" id="SM00490">
    <property type="entry name" value="HELICc"/>
    <property type="match status" value="1"/>
</dbReference>
<dbReference type="PROSITE" id="PS51192">
    <property type="entry name" value="HELICASE_ATP_BIND_1"/>
    <property type="match status" value="1"/>
</dbReference>
<keyword evidence="6" id="KW-0227">DNA damage</keyword>
<dbReference type="FunFam" id="3.40.50.300:FF:000156">
    <property type="entry name" value="ATP-dependent DNA helicase recQ"/>
    <property type="match status" value="1"/>
</dbReference>
<dbReference type="SMART" id="SM00956">
    <property type="entry name" value="RQC"/>
    <property type="match status" value="1"/>
</dbReference>
<dbReference type="PROSITE" id="PS51194">
    <property type="entry name" value="HELICASE_CTER"/>
    <property type="match status" value="1"/>
</dbReference>
<dbReference type="GO" id="GO:0005737">
    <property type="term" value="C:cytoplasm"/>
    <property type="evidence" value="ECO:0007669"/>
    <property type="project" value="TreeGrafter"/>
</dbReference>
<keyword evidence="8 20" id="KW-0347">Helicase</keyword>
<keyword evidence="13" id="KW-0234">DNA repair</keyword>
<proteinExistence type="inferred from homology"/>
<evidence type="ECO:0000256" key="14">
    <source>
        <dbReference type="ARBA" id="ARBA00023235"/>
    </source>
</evidence>
<dbReference type="InterPro" id="IPR032284">
    <property type="entry name" value="RecQ_Zn-bd"/>
</dbReference>
<dbReference type="PANTHER" id="PTHR13710:SF105">
    <property type="entry name" value="ATP-DEPENDENT DNA HELICASE Q1"/>
    <property type="match status" value="1"/>
</dbReference>
<reference evidence="20 21" key="1">
    <citation type="submission" date="2019-02" db="EMBL/GenBank/DDBJ databases">
        <title>Deep-cultivation of Planctomycetes and their phenomic and genomic characterization uncovers novel biology.</title>
        <authorList>
            <person name="Wiegand S."/>
            <person name="Jogler M."/>
            <person name="Boedeker C."/>
            <person name="Pinto D."/>
            <person name="Vollmers J."/>
            <person name="Rivas-Marin E."/>
            <person name="Kohn T."/>
            <person name="Peeters S.H."/>
            <person name="Heuer A."/>
            <person name="Rast P."/>
            <person name="Oberbeckmann S."/>
            <person name="Bunk B."/>
            <person name="Jeske O."/>
            <person name="Meyerdierks A."/>
            <person name="Storesund J.E."/>
            <person name="Kallscheuer N."/>
            <person name="Luecker S."/>
            <person name="Lage O.M."/>
            <person name="Pohl T."/>
            <person name="Merkel B.J."/>
            <person name="Hornburger P."/>
            <person name="Mueller R.-W."/>
            <person name="Bruemmer F."/>
            <person name="Labrenz M."/>
            <person name="Spormann A.M."/>
            <person name="Op den Camp H."/>
            <person name="Overmann J."/>
            <person name="Amann R."/>
            <person name="Jetten M.S.M."/>
            <person name="Mascher T."/>
            <person name="Medema M.H."/>
            <person name="Devos D.P."/>
            <person name="Kaster A.-K."/>
            <person name="Ovreas L."/>
            <person name="Rohde M."/>
            <person name="Galperin M.Y."/>
            <person name="Jogler C."/>
        </authorList>
    </citation>
    <scope>NUCLEOTIDE SEQUENCE [LARGE SCALE GENOMIC DNA]</scope>
    <source>
        <strain evidence="20 21">Pan189</strain>
    </source>
</reference>
<evidence type="ECO:0000256" key="11">
    <source>
        <dbReference type="ARBA" id="ARBA00023125"/>
    </source>
</evidence>
<evidence type="ECO:0000259" key="18">
    <source>
        <dbReference type="PROSITE" id="PS51192"/>
    </source>
</evidence>
<dbReference type="Pfam" id="PF14493">
    <property type="entry name" value="HTH_40"/>
    <property type="match status" value="1"/>
</dbReference>
<evidence type="ECO:0000256" key="13">
    <source>
        <dbReference type="ARBA" id="ARBA00023204"/>
    </source>
</evidence>
<dbReference type="InterPro" id="IPR004589">
    <property type="entry name" value="DNA_helicase_ATP-dep_RecQ"/>
</dbReference>
<dbReference type="Pfam" id="PF00271">
    <property type="entry name" value="Helicase_C"/>
    <property type="match status" value="1"/>
</dbReference>
<dbReference type="OrthoDB" id="9763310at2"/>
<dbReference type="InterPro" id="IPR018982">
    <property type="entry name" value="RQC_domain"/>
</dbReference>
<dbReference type="InterPro" id="IPR014001">
    <property type="entry name" value="Helicase_ATP-bd"/>
</dbReference>
<dbReference type="Gene3D" id="1.10.150.80">
    <property type="entry name" value="HRDC domain"/>
    <property type="match status" value="1"/>
</dbReference>
<evidence type="ECO:0000256" key="10">
    <source>
        <dbReference type="ARBA" id="ARBA00022840"/>
    </source>
</evidence>
<dbReference type="InterPro" id="IPR029491">
    <property type="entry name" value="Helicase_HTH"/>
</dbReference>
<dbReference type="GO" id="GO:0016787">
    <property type="term" value="F:hydrolase activity"/>
    <property type="evidence" value="ECO:0007669"/>
    <property type="project" value="UniProtKB-KW"/>
</dbReference>
<dbReference type="KEGG" id="svp:Pan189_02340"/>
<evidence type="ECO:0000256" key="3">
    <source>
        <dbReference type="ARBA" id="ARBA00005446"/>
    </source>
</evidence>
<dbReference type="SMART" id="SM00487">
    <property type="entry name" value="DEXDc"/>
    <property type="match status" value="1"/>
</dbReference>
<keyword evidence="7 20" id="KW-0378">Hydrolase</keyword>
<dbReference type="SUPFAM" id="SSF52540">
    <property type="entry name" value="P-loop containing nucleoside triphosphate hydrolases"/>
    <property type="match status" value="1"/>
</dbReference>
<evidence type="ECO:0000256" key="8">
    <source>
        <dbReference type="ARBA" id="ARBA00022806"/>
    </source>
</evidence>
<feature type="domain" description="Helicase C-terminal" evidence="19">
    <location>
        <begin position="224"/>
        <end position="372"/>
    </location>
</feature>
<dbReference type="GO" id="GO:0046872">
    <property type="term" value="F:metal ion binding"/>
    <property type="evidence" value="ECO:0007669"/>
    <property type="project" value="UniProtKB-KW"/>
</dbReference>
<comment type="catalytic activity">
    <reaction evidence="15">
        <text>Couples ATP hydrolysis with the unwinding of duplex DNA by translocating in the 3'-5' direction.</text>
        <dbReference type="EC" id="5.6.2.4"/>
    </reaction>
</comment>
<dbReference type="NCBIfam" id="TIGR01389">
    <property type="entry name" value="recQ"/>
    <property type="match status" value="1"/>
</dbReference>
<organism evidence="20 21">
    <name type="scientific">Stratiformator vulcanicus</name>
    <dbReference type="NCBI Taxonomy" id="2527980"/>
    <lineage>
        <taxon>Bacteria</taxon>
        <taxon>Pseudomonadati</taxon>
        <taxon>Planctomycetota</taxon>
        <taxon>Planctomycetia</taxon>
        <taxon>Planctomycetales</taxon>
        <taxon>Planctomycetaceae</taxon>
        <taxon>Stratiformator</taxon>
    </lineage>
</organism>
<dbReference type="SMART" id="SM00341">
    <property type="entry name" value="HRDC"/>
    <property type="match status" value="1"/>
</dbReference>
<evidence type="ECO:0000256" key="16">
    <source>
        <dbReference type="NCBIfam" id="TIGR01389"/>
    </source>
</evidence>
<evidence type="ECO:0000256" key="5">
    <source>
        <dbReference type="ARBA" id="ARBA00022741"/>
    </source>
</evidence>
<evidence type="ECO:0000256" key="7">
    <source>
        <dbReference type="ARBA" id="ARBA00022801"/>
    </source>
</evidence>
<dbReference type="InterPro" id="IPR002121">
    <property type="entry name" value="HRDC_dom"/>
</dbReference>
<keyword evidence="9" id="KW-0862">Zinc</keyword>
<dbReference type="Gene3D" id="3.40.50.300">
    <property type="entry name" value="P-loop containing nucleotide triphosphate hydrolases"/>
    <property type="match status" value="2"/>
</dbReference>
<dbReference type="NCBIfam" id="TIGR00614">
    <property type="entry name" value="recQ_fam"/>
    <property type="match status" value="1"/>
</dbReference>
<dbReference type="CDD" id="cd18794">
    <property type="entry name" value="SF2_C_RecQ"/>
    <property type="match status" value="1"/>
</dbReference>
<protein>
    <recommendedName>
        <fullName evidence="16">DNA helicase RecQ</fullName>
        <ecNumber evidence="16">5.6.2.4</ecNumber>
    </recommendedName>
</protein>
<feature type="domain" description="Helicase ATP-binding" evidence="18">
    <location>
        <begin position="35"/>
        <end position="203"/>
    </location>
</feature>
<dbReference type="SUPFAM" id="SSF46785">
    <property type="entry name" value="Winged helix' DNA-binding domain"/>
    <property type="match status" value="1"/>
</dbReference>
<dbReference type="GO" id="GO:0009432">
    <property type="term" value="P:SOS response"/>
    <property type="evidence" value="ECO:0007669"/>
    <property type="project" value="UniProtKB-UniRule"/>
</dbReference>
<dbReference type="Proteomes" id="UP000317318">
    <property type="component" value="Chromosome"/>
</dbReference>
<dbReference type="GO" id="GO:0030894">
    <property type="term" value="C:replisome"/>
    <property type="evidence" value="ECO:0007669"/>
    <property type="project" value="TreeGrafter"/>
</dbReference>
<dbReference type="Pfam" id="PF00270">
    <property type="entry name" value="DEAD"/>
    <property type="match status" value="1"/>
</dbReference>
<dbReference type="SUPFAM" id="SSF47819">
    <property type="entry name" value="HRDC-like"/>
    <property type="match status" value="1"/>
</dbReference>
<dbReference type="InterPro" id="IPR010997">
    <property type="entry name" value="HRDC-like_sf"/>
</dbReference>
<dbReference type="Gene3D" id="1.10.10.10">
    <property type="entry name" value="Winged helix-like DNA-binding domain superfamily/Winged helix DNA-binding domain"/>
    <property type="match status" value="1"/>
</dbReference>
<dbReference type="AlphaFoldDB" id="A0A517QW61"/>
<dbReference type="InterPro" id="IPR044876">
    <property type="entry name" value="HRDC_dom_sf"/>
</dbReference>
<keyword evidence="5" id="KW-0547">Nucleotide-binding</keyword>
<keyword evidence="12" id="KW-0233">DNA recombination</keyword>
<keyword evidence="21" id="KW-1185">Reference proteome</keyword>
<dbReference type="InterPro" id="IPR001650">
    <property type="entry name" value="Helicase_C-like"/>
</dbReference>
<evidence type="ECO:0000313" key="21">
    <source>
        <dbReference type="Proteomes" id="UP000317318"/>
    </source>
</evidence>
<evidence type="ECO:0000259" key="19">
    <source>
        <dbReference type="PROSITE" id="PS51194"/>
    </source>
</evidence>
<dbReference type="Pfam" id="PF16124">
    <property type="entry name" value="RecQ_Zn_bind"/>
    <property type="match status" value="1"/>
</dbReference>
<name>A0A517QW61_9PLAN</name>
<keyword evidence="14" id="KW-0413">Isomerase</keyword>
<evidence type="ECO:0000313" key="20">
    <source>
        <dbReference type="EMBL" id="QDT35881.1"/>
    </source>
</evidence>
<dbReference type="GO" id="GO:0003677">
    <property type="term" value="F:DNA binding"/>
    <property type="evidence" value="ECO:0007669"/>
    <property type="project" value="UniProtKB-KW"/>
</dbReference>
<dbReference type="GO" id="GO:0005524">
    <property type="term" value="F:ATP binding"/>
    <property type="evidence" value="ECO:0007669"/>
    <property type="project" value="UniProtKB-KW"/>
</dbReference>